<organism evidence="5 7">
    <name type="scientific">Didymodactylos carnosus</name>
    <dbReference type="NCBI Taxonomy" id="1234261"/>
    <lineage>
        <taxon>Eukaryota</taxon>
        <taxon>Metazoa</taxon>
        <taxon>Spiralia</taxon>
        <taxon>Gnathifera</taxon>
        <taxon>Rotifera</taxon>
        <taxon>Eurotatoria</taxon>
        <taxon>Bdelloidea</taxon>
        <taxon>Philodinida</taxon>
        <taxon>Philodinidae</taxon>
        <taxon>Didymodactylos</taxon>
    </lineage>
</organism>
<dbReference type="SUPFAM" id="SSF64593">
    <property type="entry name" value="Intermediate filament protein, coiled coil region"/>
    <property type="match status" value="1"/>
</dbReference>
<dbReference type="InterPro" id="IPR036415">
    <property type="entry name" value="Lamin_tail_dom_sf"/>
</dbReference>
<dbReference type="GO" id="GO:0006998">
    <property type="term" value="P:nuclear envelope organization"/>
    <property type="evidence" value="ECO:0007669"/>
    <property type="project" value="TreeGrafter"/>
</dbReference>
<keyword evidence="1" id="KW-0403">Intermediate filament</keyword>
<sequence>MASSSHVTTIRRKASEHSVRTLPNAAAVGEGRKIVIVTTIRDRHEYEKEELSKLNNRFVTYIDSVKQLESLNKHVQIELQELQRLWGFDSTRLRQEYEPLMDKARQTMEAAVITKAQREIEMKRAEFDTFHYKHVHDGIEQWWNADQAKMSTLKSTLKANQIEIGSIKIDECSLDGRFIRLANTSKEEDMDISNWYLMRKVDDQEDIVYLLPSNFILHRDQTVKILTRESRTSQAAHDLVNFEIDSWGFGMNIITRLYRDDNEERATHIQKMAYPSRL</sequence>
<evidence type="ECO:0000259" key="4">
    <source>
        <dbReference type="PROSITE" id="PS51841"/>
    </source>
</evidence>
<dbReference type="EMBL" id="CAJNOQ010004382">
    <property type="protein sequence ID" value="CAF1056649.1"/>
    <property type="molecule type" value="Genomic_DNA"/>
</dbReference>
<dbReference type="Proteomes" id="UP000681722">
    <property type="component" value="Unassembled WGS sequence"/>
</dbReference>
<dbReference type="GO" id="GO:0051664">
    <property type="term" value="P:nuclear pore localization"/>
    <property type="evidence" value="ECO:0007669"/>
    <property type="project" value="TreeGrafter"/>
</dbReference>
<evidence type="ECO:0000313" key="5">
    <source>
        <dbReference type="EMBL" id="CAF1056649.1"/>
    </source>
</evidence>
<evidence type="ECO:0000256" key="2">
    <source>
        <dbReference type="ARBA" id="ARBA00023054"/>
    </source>
</evidence>
<dbReference type="EMBL" id="CAJOBC010004383">
    <property type="protein sequence ID" value="CAF3825582.1"/>
    <property type="molecule type" value="Genomic_DNA"/>
</dbReference>
<comment type="caution">
    <text evidence="5">The sequence shown here is derived from an EMBL/GenBank/DDBJ whole genome shotgun (WGS) entry which is preliminary data.</text>
</comment>
<dbReference type="PANTHER" id="PTHR45721:SF12">
    <property type="entry name" value="INTERMEDIATE FILAMENT PROTEIN IFA-1"/>
    <property type="match status" value="1"/>
</dbReference>
<evidence type="ECO:0000313" key="6">
    <source>
        <dbReference type="EMBL" id="CAF3825582.1"/>
    </source>
</evidence>
<accession>A0A814L0B7</accession>
<protein>
    <recommendedName>
        <fullName evidence="4">LTD domain-containing protein</fullName>
    </recommendedName>
</protein>
<dbReference type="InterPro" id="IPR001322">
    <property type="entry name" value="Lamin_tail_dom"/>
</dbReference>
<proteinExistence type="predicted"/>
<evidence type="ECO:0000256" key="3">
    <source>
        <dbReference type="SAM" id="MobiDB-lite"/>
    </source>
</evidence>
<dbReference type="OrthoDB" id="102442at2759"/>
<feature type="region of interest" description="Disordered" evidence="3">
    <location>
        <begin position="1"/>
        <end position="22"/>
    </location>
</feature>
<dbReference type="Pfam" id="PF00932">
    <property type="entry name" value="LTD"/>
    <property type="match status" value="1"/>
</dbReference>
<dbReference type="GO" id="GO:0031507">
    <property type="term" value="P:heterochromatin formation"/>
    <property type="evidence" value="ECO:0007669"/>
    <property type="project" value="TreeGrafter"/>
</dbReference>
<keyword evidence="2" id="KW-0175">Coiled coil</keyword>
<dbReference type="AlphaFoldDB" id="A0A814L0B7"/>
<keyword evidence="7" id="KW-1185">Reference proteome</keyword>
<dbReference type="GO" id="GO:0090435">
    <property type="term" value="P:protein localization to nuclear envelope"/>
    <property type="evidence" value="ECO:0007669"/>
    <property type="project" value="TreeGrafter"/>
</dbReference>
<dbReference type="Pfam" id="PF00038">
    <property type="entry name" value="Filament"/>
    <property type="match status" value="1"/>
</dbReference>
<dbReference type="Gene3D" id="2.60.40.1260">
    <property type="entry name" value="Lamin Tail domain"/>
    <property type="match status" value="1"/>
</dbReference>
<dbReference type="PROSITE" id="PS51841">
    <property type="entry name" value="LTD"/>
    <property type="match status" value="1"/>
</dbReference>
<evidence type="ECO:0000256" key="1">
    <source>
        <dbReference type="ARBA" id="ARBA00022754"/>
    </source>
</evidence>
<dbReference type="GO" id="GO:0005652">
    <property type="term" value="C:nuclear lamina"/>
    <property type="evidence" value="ECO:0007669"/>
    <property type="project" value="TreeGrafter"/>
</dbReference>
<evidence type="ECO:0000313" key="7">
    <source>
        <dbReference type="Proteomes" id="UP000663829"/>
    </source>
</evidence>
<dbReference type="Proteomes" id="UP000663829">
    <property type="component" value="Unassembled WGS sequence"/>
</dbReference>
<dbReference type="PANTHER" id="PTHR45721">
    <property type="entry name" value="LAMIN DM0-RELATED"/>
    <property type="match status" value="1"/>
</dbReference>
<dbReference type="SUPFAM" id="SSF74853">
    <property type="entry name" value="Lamin A/C globular tail domain"/>
    <property type="match status" value="1"/>
</dbReference>
<reference evidence="5" key="1">
    <citation type="submission" date="2021-02" db="EMBL/GenBank/DDBJ databases">
        <authorList>
            <person name="Nowell W R."/>
        </authorList>
    </citation>
    <scope>NUCLEOTIDE SEQUENCE</scope>
</reference>
<dbReference type="InterPro" id="IPR039008">
    <property type="entry name" value="IF_rod_dom"/>
</dbReference>
<dbReference type="GO" id="GO:0005200">
    <property type="term" value="F:structural constituent of cytoskeleton"/>
    <property type="evidence" value="ECO:0007669"/>
    <property type="project" value="TreeGrafter"/>
</dbReference>
<gene>
    <name evidence="5" type="ORF">GPM918_LOCUS16563</name>
    <name evidence="6" type="ORF">SRO942_LOCUS16563</name>
</gene>
<dbReference type="GO" id="GO:0005882">
    <property type="term" value="C:intermediate filament"/>
    <property type="evidence" value="ECO:0007669"/>
    <property type="project" value="UniProtKB-KW"/>
</dbReference>
<dbReference type="GO" id="GO:0007097">
    <property type="term" value="P:nuclear migration"/>
    <property type="evidence" value="ECO:0007669"/>
    <property type="project" value="TreeGrafter"/>
</dbReference>
<name>A0A814L0B7_9BILA</name>
<feature type="domain" description="LTD" evidence="4">
    <location>
        <begin position="155"/>
        <end position="272"/>
    </location>
</feature>